<dbReference type="AlphaFoldDB" id="A0AAU9IZS6"/>
<dbReference type="NCBIfam" id="TIGR02251">
    <property type="entry name" value="HIF-SF_euk"/>
    <property type="match status" value="1"/>
</dbReference>
<feature type="region of interest" description="Disordered" evidence="1">
    <location>
        <begin position="1"/>
        <end position="45"/>
    </location>
</feature>
<dbReference type="InterPro" id="IPR023214">
    <property type="entry name" value="HAD_sf"/>
</dbReference>
<reference evidence="3" key="1">
    <citation type="submission" date="2021-09" db="EMBL/GenBank/DDBJ databases">
        <authorList>
            <consortium name="AG Swart"/>
            <person name="Singh M."/>
            <person name="Singh A."/>
            <person name="Seah K."/>
            <person name="Emmerich C."/>
        </authorList>
    </citation>
    <scope>NUCLEOTIDE SEQUENCE</scope>
    <source>
        <strain evidence="3">ATCC30299</strain>
    </source>
</reference>
<dbReference type="InterPro" id="IPR011948">
    <property type="entry name" value="Dullard_phosphatase"/>
</dbReference>
<dbReference type="Pfam" id="PF03031">
    <property type="entry name" value="NIF"/>
    <property type="match status" value="1"/>
</dbReference>
<dbReference type="PANTHER" id="PTHR12210">
    <property type="entry name" value="DULLARD PROTEIN PHOSPHATASE"/>
    <property type="match status" value="1"/>
</dbReference>
<dbReference type="InterPro" id="IPR050365">
    <property type="entry name" value="TIM50"/>
</dbReference>
<organism evidence="3 4">
    <name type="scientific">Blepharisma stoltei</name>
    <dbReference type="NCBI Taxonomy" id="1481888"/>
    <lineage>
        <taxon>Eukaryota</taxon>
        <taxon>Sar</taxon>
        <taxon>Alveolata</taxon>
        <taxon>Ciliophora</taxon>
        <taxon>Postciliodesmatophora</taxon>
        <taxon>Heterotrichea</taxon>
        <taxon>Heterotrichida</taxon>
        <taxon>Blepharismidae</taxon>
        <taxon>Blepharisma</taxon>
    </lineage>
</organism>
<dbReference type="GO" id="GO:0016791">
    <property type="term" value="F:phosphatase activity"/>
    <property type="evidence" value="ECO:0007669"/>
    <property type="project" value="InterPro"/>
</dbReference>
<evidence type="ECO:0000313" key="4">
    <source>
        <dbReference type="Proteomes" id="UP001162131"/>
    </source>
</evidence>
<dbReference type="PROSITE" id="PS50969">
    <property type="entry name" value="FCP1"/>
    <property type="match status" value="1"/>
</dbReference>
<sequence>MSKKVEKTALVSSKAPKPTTFSNERSHHVPNSEAKSKSPSPPPSASPKFYINLQDLVNIEGILEGLVTAFKQSESASYEIDRWWQITDENSIIRIDSLFRKEEAKACLREAVILEAAGVSLSEFLDHSALGNDRARQAVNDLLELIHQNILVLIDIVLHRLPNRYSINSWAVTLQTITYTKRTNKCSKHENMQLLATQNNLIKQTIQEIAKEHTNPGSVLSKTVRMLLYTIIQIVRDIEHFEVIKARELLRVAVEEDIEPPALNTTESIDYEIEIQLAEAPYLPATEEDIYTLVLDLDETLVHYYEEENEGKFLIRPGCHEFLEEVSKFYEVVIFTAGLQEYADWVLDQLDHNKFISYRLYRQHGLPTGNFYTKDLSRIGRNLARTIIVDNMAENFRMQPDNGILIRTWIDDMTDNALLELLPLLKEIAMKKGRDVRKALKSFRDQMMRAIARGESNPHLNLHLDDDL</sequence>
<dbReference type="SUPFAM" id="SSF56784">
    <property type="entry name" value="HAD-like"/>
    <property type="match status" value="1"/>
</dbReference>
<evidence type="ECO:0000256" key="1">
    <source>
        <dbReference type="SAM" id="MobiDB-lite"/>
    </source>
</evidence>
<accession>A0AAU9IZS6</accession>
<proteinExistence type="predicted"/>
<protein>
    <recommendedName>
        <fullName evidence="2">FCP1 homology domain-containing protein</fullName>
    </recommendedName>
</protein>
<dbReference type="InterPro" id="IPR004274">
    <property type="entry name" value="FCP1_dom"/>
</dbReference>
<gene>
    <name evidence="3" type="ORF">BSTOLATCC_MIC22332</name>
</gene>
<name>A0AAU9IZS6_9CILI</name>
<evidence type="ECO:0000259" key="2">
    <source>
        <dbReference type="PROSITE" id="PS50969"/>
    </source>
</evidence>
<dbReference type="InterPro" id="IPR036412">
    <property type="entry name" value="HAD-like_sf"/>
</dbReference>
<dbReference type="CDD" id="cd07521">
    <property type="entry name" value="HAD_FCP1-like"/>
    <property type="match status" value="1"/>
</dbReference>
<comment type="caution">
    <text evidence="3">The sequence shown here is derived from an EMBL/GenBank/DDBJ whole genome shotgun (WGS) entry which is preliminary data.</text>
</comment>
<dbReference type="Gene3D" id="3.40.50.1000">
    <property type="entry name" value="HAD superfamily/HAD-like"/>
    <property type="match status" value="1"/>
</dbReference>
<dbReference type="SMART" id="SM00577">
    <property type="entry name" value="CPDc"/>
    <property type="match status" value="1"/>
</dbReference>
<dbReference type="FunFam" id="3.40.50.1000:FF:000184">
    <property type="entry name" value="Uncharacterized protein"/>
    <property type="match status" value="1"/>
</dbReference>
<feature type="domain" description="FCP1 homology" evidence="2">
    <location>
        <begin position="286"/>
        <end position="428"/>
    </location>
</feature>
<dbReference type="Proteomes" id="UP001162131">
    <property type="component" value="Unassembled WGS sequence"/>
</dbReference>
<evidence type="ECO:0000313" key="3">
    <source>
        <dbReference type="EMBL" id="CAG9318975.1"/>
    </source>
</evidence>
<dbReference type="EMBL" id="CAJZBQ010000021">
    <property type="protein sequence ID" value="CAG9318975.1"/>
    <property type="molecule type" value="Genomic_DNA"/>
</dbReference>
<keyword evidence="4" id="KW-1185">Reference proteome</keyword>